<name>W1YGD9_9ZZZZ</name>
<organism evidence="1">
    <name type="scientific">human gut metagenome</name>
    <dbReference type="NCBI Taxonomy" id="408170"/>
    <lineage>
        <taxon>unclassified sequences</taxon>
        <taxon>metagenomes</taxon>
        <taxon>organismal metagenomes</taxon>
    </lineage>
</organism>
<protein>
    <submittedName>
        <fullName evidence="1">Uncharacterized protein</fullName>
    </submittedName>
</protein>
<comment type="caution">
    <text evidence="1">The sequence shown here is derived from an EMBL/GenBank/DDBJ whole genome shotgun (WGS) entry which is preliminary data.</text>
</comment>
<feature type="non-terminal residue" evidence="1">
    <location>
        <position position="23"/>
    </location>
</feature>
<reference evidence="1" key="1">
    <citation type="submission" date="2013-12" db="EMBL/GenBank/DDBJ databases">
        <title>A Varibaculum cambriense genome reconstructed from a premature infant gut community with otherwise low bacterial novelty that shifts toward anaerobic metabolism during the third week of life.</title>
        <authorList>
            <person name="Brown C.T."/>
            <person name="Sharon I."/>
            <person name="Thomas B.C."/>
            <person name="Castelle C.J."/>
            <person name="Morowitz M.J."/>
            <person name="Banfield J.F."/>
        </authorList>
    </citation>
    <scope>NUCLEOTIDE SEQUENCE</scope>
</reference>
<sequence length="23" mass="2491">MSKGINFTPFLPAESTLQPEGLL</sequence>
<evidence type="ECO:0000313" key="1">
    <source>
        <dbReference type="EMBL" id="ETJ40765.1"/>
    </source>
</evidence>
<dbReference type="EMBL" id="AZMM01005311">
    <property type="protein sequence ID" value="ETJ40765.1"/>
    <property type="molecule type" value="Genomic_DNA"/>
</dbReference>
<proteinExistence type="predicted"/>
<dbReference type="AlphaFoldDB" id="W1YGD9"/>
<accession>W1YGD9</accession>
<gene>
    <name evidence="1" type="ORF">Q604_UNBC05311G0001</name>
</gene>